<dbReference type="PROSITE" id="PS51318">
    <property type="entry name" value="TAT"/>
    <property type="match status" value="1"/>
</dbReference>
<sequence>MDRRHFLRFAGAAPVVSMLGASSLLESGTAHAAGDDYRALVVVFLNGGNDGLNSLVPLDGAYNDYAAARPELAIAKSVLATLSGSSGGHTYGMHPALAPLAPLYNSGRLAWIANTGPLVQPATARQVIERSVPVPSFLLSHSDQVMWQQGWLGDSDTSGWAGRSLELLPTALRNPVNAVTMNNDRTLVLGRNSPVSFLSPWDSRYWGQADLAQPQTPAAQALNRMARWQFSNQYDAEYARTFGRAVSESTLFTQVTLAAGEPKGDFGSDELSRSLRKLASLMPVFKQRGYKRQVFLVQWGGFDTHAAQRGTGATSQDAQLAVLARAMSAFDQANQAAGLDQNVVSLTMTDFGRTLRQASGGGSDHAWGNHWFAMGGPVRGGQVVGTLPTLTLGGPDDSDPNGGGRFVPTISSDQVGATLMQWLGLPASEFDKAFPNLVNFGQKTINLLHA</sequence>
<reference evidence="3" key="1">
    <citation type="submission" date="2016-10" db="EMBL/GenBank/DDBJ databases">
        <authorList>
            <person name="Varghese N."/>
            <person name="Submissions S."/>
        </authorList>
    </citation>
    <scope>NUCLEOTIDE SEQUENCE [LARGE SCALE GENOMIC DNA]</scope>
    <source>
        <strain evidence="3">CGMCC 1.12041</strain>
    </source>
</reference>
<dbReference type="RefSeq" id="WP_091875846.1">
    <property type="nucleotide sequence ID" value="NZ_FOLD01000023.1"/>
</dbReference>
<evidence type="ECO:0000313" key="2">
    <source>
        <dbReference type="EMBL" id="SFD35717.1"/>
    </source>
</evidence>
<evidence type="ECO:0000313" key="3">
    <source>
        <dbReference type="Proteomes" id="UP000198639"/>
    </source>
</evidence>
<keyword evidence="3" id="KW-1185">Reference proteome</keyword>
<gene>
    <name evidence="2" type="ORF">SAMN05216204_12310</name>
</gene>
<accession>A0A1I1RNX7</accession>
<dbReference type="EMBL" id="FOLD01000023">
    <property type="protein sequence ID" value="SFD35717.1"/>
    <property type="molecule type" value="Genomic_DNA"/>
</dbReference>
<dbReference type="Pfam" id="PF07394">
    <property type="entry name" value="DUF1501"/>
    <property type="match status" value="1"/>
</dbReference>
<dbReference type="InterPro" id="IPR010869">
    <property type="entry name" value="DUF1501"/>
</dbReference>
<evidence type="ECO:0000256" key="1">
    <source>
        <dbReference type="SAM" id="SignalP"/>
    </source>
</evidence>
<protein>
    <submittedName>
        <fullName evidence="2">Uncharacterized conserved protein, DUF1501 family</fullName>
    </submittedName>
</protein>
<organism evidence="2 3">
    <name type="scientific">Massilia yuzhufengensis</name>
    <dbReference type="NCBI Taxonomy" id="1164594"/>
    <lineage>
        <taxon>Bacteria</taxon>
        <taxon>Pseudomonadati</taxon>
        <taxon>Pseudomonadota</taxon>
        <taxon>Betaproteobacteria</taxon>
        <taxon>Burkholderiales</taxon>
        <taxon>Oxalobacteraceae</taxon>
        <taxon>Telluria group</taxon>
        <taxon>Massilia</taxon>
    </lineage>
</organism>
<feature type="signal peptide" evidence="1">
    <location>
        <begin position="1"/>
        <end position="32"/>
    </location>
</feature>
<proteinExistence type="predicted"/>
<dbReference type="Proteomes" id="UP000198639">
    <property type="component" value="Unassembled WGS sequence"/>
</dbReference>
<dbReference type="InterPro" id="IPR006311">
    <property type="entry name" value="TAT_signal"/>
</dbReference>
<dbReference type="PANTHER" id="PTHR43737:SF1">
    <property type="entry name" value="DUF1501 DOMAIN-CONTAINING PROTEIN"/>
    <property type="match status" value="1"/>
</dbReference>
<dbReference type="AlphaFoldDB" id="A0A1I1RNX7"/>
<dbReference type="STRING" id="1164594.SAMN05216204_12310"/>
<dbReference type="PANTHER" id="PTHR43737">
    <property type="entry name" value="BLL7424 PROTEIN"/>
    <property type="match status" value="1"/>
</dbReference>
<feature type="chain" id="PRO_5011503951" evidence="1">
    <location>
        <begin position="33"/>
        <end position="450"/>
    </location>
</feature>
<dbReference type="OrthoDB" id="9779968at2"/>
<keyword evidence="1" id="KW-0732">Signal</keyword>
<name>A0A1I1RNX7_9BURK</name>